<dbReference type="Gene3D" id="3.30.559.30">
    <property type="entry name" value="Nonribosomal peptide synthetase, condensation domain"/>
    <property type="match status" value="1"/>
</dbReference>
<dbReference type="Pfam" id="PF00501">
    <property type="entry name" value="AMP-binding"/>
    <property type="match status" value="1"/>
</dbReference>
<dbReference type="InterPro" id="IPR045851">
    <property type="entry name" value="AMP-bd_C_sf"/>
</dbReference>
<geneLocation type="chloroplast" evidence="6"/>
<protein>
    <submittedName>
        <fullName evidence="6">Nonribosomal peptide synthetase/polyketide synthase hybrid</fullName>
    </submittedName>
</protein>
<keyword evidence="3" id="KW-0436">Ligase</keyword>
<dbReference type="GO" id="GO:0031177">
    <property type="term" value="F:phosphopantetheine binding"/>
    <property type="evidence" value="ECO:0007669"/>
    <property type="project" value="InterPro"/>
</dbReference>
<dbReference type="InterPro" id="IPR036736">
    <property type="entry name" value="ACP-like_sf"/>
</dbReference>
<reference evidence="6" key="1">
    <citation type="journal article" date="2009" name="Mar. Biotechnol.">
        <title>Characterization and Localization of a Hybrid Non-ribosomal Peptide Synthetase and Polyketide Synthase Gene from the Toxic Dinoflagellate Karenia brevis.</title>
        <authorList>
            <person name="Lopez-Legentil S."/>
            <person name="Song B."/>
            <person name="Deture M."/>
            <person name="Baden D.G."/>
        </authorList>
    </citation>
    <scope>NUCLEOTIDE SEQUENCE</scope>
    <source>
        <strain evidence="6">Wilson</strain>
    </source>
</reference>
<dbReference type="Gene3D" id="3.30.300.30">
    <property type="match status" value="1"/>
</dbReference>
<evidence type="ECO:0000256" key="1">
    <source>
        <dbReference type="ARBA" id="ARBA00022450"/>
    </source>
</evidence>
<dbReference type="InterPro" id="IPR001242">
    <property type="entry name" value="Condensation_dom"/>
</dbReference>
<dbReference type="SUPFAM" id="SSF52777">
    <property type="entry name" value="CoA-dependent acyltransferases"/>
    <property type="match status" value="2"/>
</dbReference>
<feature type="region of interest" description="Disordered" evidence="4">
    <location>
        <begin position="1098"/>
        <end position="1163"/>
    </location>
</feature>
<keyword evidence="1" id="KW-0596">Phosphopantetheine</keyword>
<dbReference type="GO" id="GO:0009366">
    <property type="term" value="C:enterobactin synthetase complex"/>
    <property type="evidence" value="ECO:0007669"/>
    <property type="project" value="TreeGrafter"/>
</dbReference>
<dbReference type="GO" id="GO:0005829">
    <property type="term" value="C:cytosol"/>
    <property type="evidence" value="ECO:0007669"/>
    <property type="project" value="TreeGrafter"/>
</dbReference>
<dbReference type="InterPro" id="IPR000873">
    <property type="entry name" value="AMP-dep_synth/lig_dom"/>
</dbReference>
<dbReference type="Pfam" id="PF00550">
    <property type="entry name" value="PP-binding"/>
    <property type="match status" value="1"/>
</dbReference>
<evidence type="ECO:0000256" key="3">
    <source>
        <dbReference type="ARBA" id="ARBA00022598"/>
    </source>
</evidence>
<dbReference type="InterPro" id="IPR025110">
    <property type="entry name" value="AMP-bd_C"/>
</dbReference>
<dbReference type="Pfam" id="PF00668">
    <property type="entry name" value="Condensation"/>
    <property type="match status" value="1"/>
</dbReference>
<dbReference type="InterPro" id="IPR009081">
    <property type="entry name" value="PP-bd_ACP"/>
</dbReference>
<keyword evidence="2" id="KW-0597">Phosphoprotein</keyword>
<dbReference type="InterPro" id="IPR023213">
    <property type="entry name" value="CAT-like_dom_sf"/>
</dbReference>
<dbReference type="InterPro" id="IPR020845">
    <property type="entry name" value="AMP-binding_CS"/>
</dbReference>
<dbReference type="PANTHER" id="PTHR45527">
    <property type="entry name" value="NONRIBOSOMAL PEPTIDE SYNTHETASE"/>
    <property type="match status" value="1"/>
</dbReference>
<dbReference type="NCBIfam" id="TIGR01733">
    <property type="entry name" value="AA-adenyl-dom"/>
    <property type="match status" value="1"/>
</dbReference>
<evidence type="ECO:0000313" key="6">
    <source>
        <dbReference type="EMBL" id="ACH88362.1"/>
    </source>
</evidence>
<dbReference type="SUPFAM" id="SSF47336">
    <property type="entry name" value="ACP-like"/>
    <property type="match status" value="1"/>
</dbReference>
<dbReference type="CDD" id="cd19531">
    <property type="entry name" value="LCL_NRPS-like"/>
    <property type="match status" value="1"/>
</dbReference>
<dbReference type="InterPro" id="IPR010071">
    <property type="entry name" value="AA_adenyl_dom"/>
</dbReference>
<dbReference type="PROSITE" id="PS50075">
    <property type="entry name" value="CARRIER"/>
    <property type="match status" value="1"/>
</dbReference>
<dbReference type="Pfam" id="PF13193">
    <property type="entry name" value="AMP-binding_C"/>
    <property type="match status" value="1"/>
</dbReference>
<dbReference type="PROSITE" id="PS00455">
    <property type="entry name" value="AMP_BINDING"/>
    <property type="match status" value="1"/>
</dbReference>
<feature type="compositionally biased region" description="Basic residues" evidence="4">
    <location>
        <begin position="1147"/>
        <end position="1163"/>
    </location>
</feature>
<dbReference type="Gene3D" id="2.30.38.10">
    <property type="entry name" value="Luciferase, Domain 3"/>
    <property type="match status" value="1"/>
</dbReference>
<dbReference type="GO" id="GO:0047527">
    <property type="term" value="F:2,3-dihydroxybenzoate-serine ligase activity"/>
    <property type="evidence" value="ECO:0007669"/>
    <property type="project" value="TreeGrafter"/>
</dbReference>
<evidence type="ECO:0000259" key="5">
    <source>
        <dbReference type="PROSITE" id="PS50075"/>
    </source>
</evidence>
<feature type="domain" description="Carrier" evidence="5">
    <location>
        <begin position="1027"/>
        <end position="1102"/>
    </location>
</feature>
<keyword evidence="6" id="KW-0150">Chloroplast</keyword>
<dbReference type="PANTHER" id="PTHR45527:SF1">
    <property type="entry name" value="FATTY ACID SYNTHASE"/>
    <property type="match status" value="1"/>
</dbReference>
<dbReference type="EMBL" id="FJ172507">
    <property type="protein sequence ID" value="ACH88362.1"/>
    <property type="molecule type" value="Genomic_DNA"/>
</dbReference>
<dbReference type="SUPFAM" id="SSF56801">
    <property type="entry name" value="Acetyl-CoA synthetase-like"/>
    <property type="match status" value="1"/>
</dbReference>
<evidence type="ECO:0000256" key="4">
    <source>
        <dbReference type="SAM" id="MobiDB-lite"/>
    </source>
</evidence>
<dbReference type="Gene3D" id="3.30.559.10">
    <property type="entry name" value="Chloramphenicol acetyltransferase-like domain"/>
    <property type="match status" value="1"/>
</dbReference>
<dbReference type="AlphaFoldDB" id="D2CZD5"/>
<accession>D2CZD5</accession>
<dbReference type="InterPro" id="IPR020806">
    <property type="entry name" value="PKS_PP-bd"/>
</dbReference>
<proteinExistence type="predicted"/>
<dbReference type="Gene3D" id="1.10.1200.10">
    <property type="entry name" value="ACP-like"/>
    <property type="match status" value="1"/>
</dbReference>
<dbReference type="GO" id="GO:0009239">
    <property type="term" value="P:enterobactin biosynthetic process"/>
    <property type="evidence" value="ECO:0007669"/>
    <property type="project" value="TreeGrafter"/>
</dbReference>
<keyword evidence="6" id="KW-0934">Plastid</keyword>
<dbReference type="SMART" id="SM00823">
    <property type="entry name" value="PKS_PP"/>
    <property type="match status" value="1"/>
</dbReference>
<name>D2CZD5_KARBR</name>
<dbReference type="Gene3D" id="3.40.50.980">
    <property type="match status" value="2"/>
</dbReference>
<dbReference type="CDD" id="cd12117">
    <property type="entry name" value="A_NRPS_Srf_like"/>
    <property type="match status" value="1"/>
</dbReference>
<evidence type="ECO:0000256" key="2">
    <source>
        <dbReference type="ARBA" id="ARBA00022553"/>
    </source>
</evidence>
<dbReference type="GO" id="GO:0043041">
    <property type="term" value="P:amino acid activation for nonribosomal peptide biosynthetic process"/>
    <property type="evidence" value="ECO:0007669"/>
    <property type="project" value="TreeGrafter"/>
</dbReference>
<sequence length="1163" mass="130532">MTTESHRLSDDIRTLIRSRLASPAQATDPADSIPRRQQNAPCRLSFAQRRLWFLEQMVQGSPVYNLMTVQRLPAAVSRAAMATALRCLVERHEVLRTSFFLQDDEPLQKIHPPMNPTLDHVDLKGLPEATREEEFRRLANQEAQRIFDLTQPPLIHATLIELSPQESAFLLNMHHIVSDGWSLDIFWRELIHCYEAAIRNTSPSLPELPIQYADFATWQSNWLQGKVLDNQIAYWKEKLHGGSTFQLPSDRRKGSASNFDGRYESLKMSASLTDRLKRLSQSEEVTLFTTLLTALKVLVLRYTNEEDTIIGTPIAGRNRAEVEPLIGFFVNTLVMRTDLSGNPSFVDALHRVEETVLGAFAHQDLPFEMLVEKIQPERDLDRHPLFQIMFQLLHAPPQAQEAQQSDSNTPSIQTNTSKFDLTCSLWDLGDSIQGSVEYSTQLFQPETIHRFINNYIELLEAIVHNPGAPIRTLEFPSLKERRQLRDTWNNTATPYPAELRVEQRFEAMATRFPDRPAIETDDHTVTYKQLHTLAEELQERLCERGASSGQVIGICVKSPYWFPTAALAILKSGGCYLPLDPSYPMERLSTMVSEARCHFVITEEETDSLIPSESASRLCLKPPLPQVGESGIHFEIRGNADSPPPEPPYFSDRTGAKAPAYVMFTSGSTGTPKGVTIPHQGITRLVCATNYIQLEAEDRIAQLSNLAFDASTFELWGALLNGGCLVPLPKETLVSPKEFESFLASRTVSVVFVTTALLNQIAAEAPKAFSGIKHVLFGGEAVHVGAVQSILAAGPPRNLLHVYGPTECTTYATFHRITSVDPETETIPIGLPIANTTAHVLDPHLTLVPVGVEGELFLGGDGLACGYLHQPEWTKERFIPHPFSSNPKERLYRTGDRVRRQPNGDIVFVGRVDRQIKMRGFRIEPGEIENTLRSHPHVQSGLVLPRPDDSRGTILVAYFESKQHPFTDKQTHELKEFLRKRLPAYMVPQAFVPMKRLPLTANGKIDSAALESMEIPLPSTSESSSERFADEMEELIARVWMKVLEIPSPDPDTNFFDLGGHSLLMVNVQNRLQKRLNRSVTMLDLFHYPTIRTLASKLGEGGSEQSSADAPQEPRRPTAAPAIELPSSKQGTELVQRASDRIARQRAAFHRMKHRNPPPRTSR</sequence>
<dbReference type="FunFam" id="3.30.559.10:FF:000012">
    <property type="entry name" value="Non-ribosomal peptide synthetase"/>
    <property type="match status" value="1"/>
</dbReference>
<organism evidence="6">
    <name type="scientific">Karenia brevis</name>
    <name type="common">Red tide dinoflagellate</name>
    <name type="synonym">Gymnodinium breve</name>
    <dbReference type="NCBI Taxonomy" id="156230"/>
    <lineage>
        <taxon>Eukaryota</taxon>
        <taxon>Sar</taxon>
        <taxon>Alveolata</taxon>
        <taxon>Dinophyceae</taxon>
        <taxon>Gymnodiniales</taxon>
        <taxon>Kareniaceae</taxon>
        <taxon>Karenia</taxon>
    </lineage>
</organism>